<evidence type="ECO:0000313" key="3">
    <source>
        <dbReference type="EMBL" id="VDD24352.1"/>
    </source>
</evidence>
<gene>
    <name evidence="3" type="ORF">BOLC2T10106H</name>
</gene>
<dbReference type="EMBL" id="LR031874">
    <property type="protein sequence ID" value="VDD24352.1"/>
    <property type="molecule type" value="Genomic_DNA"/>
</dbReference>
<feature type="region of interest" description="Disordered" evidence="2">
    <location>
        <begin position="90"/>
        <end position="120"/>
    </location>
</feature>
<organism evidence="3">
    <name type="scientific">Brassica oleracea</name>
    <name type="common">Wild cabbage</name>
    <dbReference type="NCBI Taxonomy" id="3712"/>
    <lineage>
        <taxon>Eukaryota</taxon>
        <taxon>Viridiplantae</taxon>
        <taxon>Streptophyta</taxon>
        <taxon>Embryophyta</taxon>
        <taxon>Tracheophyta</taxon>
        <taxon>Spermatophyta</taxon>
        <taxon>Magnoliopsida</taxon>
        <taxon>eudicotyledons</taxon>
        <taxon>Gunneridae</taxon>
        <taxon>Pentapetalae</taxon>
        <taxon>rosids</taxon>
        <taxon>malvids</taxon>
        <taxon>Brassicales</taxon>
        <taxon>Brassicaceae</taxon>
        <taxon>Brassiceae</taxon>
        <taxon>Brassica</taxon>
    </lineage>
</organism>
<sequence>MAARRLVTRTMEGEPGKDVEVVAEEAVETEGKGRKKVAEEEKKEEEAVKEQAGEIVEEYTEEEKQRLIMVVYKEAPSPWIMHRCKENAAVAVPKKSGRPKRKSQWVQTPFTEGKKRKTKP</sequence>
<accession>A0A3P6DV10</accession>
<evidence type="ECO:0000256" key="2">
    <source>
        <dbReference type="SAM" id="MobiDB-lite"/>
    </source>
</evidence>
<keyword evidence="1" id="KW-0175">Coiled coil</keyword>
<protein>
    <submittedName>
        <fullName evidence="3">Uncharacterized protein</fullName>
    </submittedName>
</protein>
<evidence type="ECO:0000256" key="1">
    <source>
        <dbReference type="SAM" id="Coils"/>
    </source>
</evidence>
<feature type="coiled-coil region" evidence="1">
    <location>
        <begin position="35"/>
        <end position="62"/>
    </location>
</feature>
<proteinExistence type="predicted"/>
<reference evidence="3" key="1">
    <citation type="submission" date="2018-11" db="EMBL/GenBank/DDBJ databases">
        <authorList>
            <consortium name="Genoscope - CEA"/>
            <person name="William W."/>
        </authorList>
    </citation>
    <scope>NUCLEOTIDE SEQUENCE</scope>
</reference>
<name>A0A3P6DV10_BRAOL</name>
<dbReference type="AlphaFoldDB" id="A0A3P6DV10"/>